<feature type="transmembrane region" description="Helical" evidence="6">
    <location>
        <begin position="116"/>
        <end position="137"/>
    </location>
</feature>
<evidence type="ECO:0008006" key="9">
    <source>
        <dbReference type="Google" id="ProtNLM"/>
    </source>
</evidence>
<gene>
    <name evidence="7" type="ORF">P775_26450</name>
</gene>
<keyword evidence="5 6" id="KW-0472">Membrane</keyword>
<evidence type="ECO:0000256" key="5">
    <source>
        <dbReference type="ARBA" id="ARBA00023136"/>
    </source>
</evidence>
<keyword evidence="4 6" id="KW-1133">Transmembrane helix</keyword>
<organism evidence="7 8">
    <name type="scientific">Puniceibacterium antarcticum</name>
    <dbReference type="NCBI Taxonomy" id="1206336"/>
    <lineage>
        <taxon>Bacteria</taxon>
        <taxon>Pseudomonadati</taxon>
        <taxon>Pseudomonadota</taxon>
        <taxon>Alphaproteobacteria</taxon>
        <taxon>Rhodobacterales</taxon>
        <taxon>Paracoccaceae</taxon>
        <taxon>Puniceibacterium</taxon>
    </lineage>
</organism>
<evidence type="ECO:0000256" key="2">
    <source>
        <dbReference type="ARBA" id="ARBA00022475"/>
    </source>
</evidence>
<keyword evidence="2" id="KW-1003">Cell membrane</keyword>
<comment type="subcellular location">
    <subcellularLocation>
        <location evidence="1">Cell membrane</location>
        <topology evidence="1">Multi-pass membrane protein</topology>
    </subcellularLocation>
</comment>
<proteinExistence type="predicted"/>
<evidence type="ECO:0000313" key="7">
    <source>
        <dbReference type="EMBL" id="PIL14848.1"/>
    </source>
</evidence>
<dbReference type="EMBL" id="AWWI01000180">
    <property type="protein sequence ID" value="PIL14848.1"/>
    <property type="molecule type" value="Genomic_DNA"/>
</dbReference>
<feature type="transmembrane region" description="Helical" evidence="6">
    <location>
        <begin position="68"/>
        <end position="92"/>
    </location>
</feature>
<comment type="caution">
    <text evidence="7">The sequence shown here is derived from an EMBL/GenBank/DDBJ whole genome shotgun (WGS) entry which is preliminary data.</text>
</comment>
<dbReference type="RefSeq" id="WP_099913572.1">
    <property type="nucleotide sequence ID" value="NZ_AWWI01000180.1"/>
</dbReference>
<keyword evidence="3 6" id="KW-0812">Transmembrane</keyword>
<dbReference type="AlphaFoldDB" id="A0A2G8R123"/>
<feature type="transmembrane region" description="Helical" evidence="6">
    <location>
        <begin position="183"/>
        <end position="201"/>
    </location>
</feature>
<reference evidence="7 8" key="1">
    <citation type="submission" date="2013-09" db="EMBL/GenBank/DDBJ databases">
        <title>Genome sequencing of Phaeobacter antarcticus sp. nov. SM1211.</title>
        <authorList>
            <person name="Zhang X.-Y."/>
            <person name="Liu C."/>
            <person name="Chen X.-L."/>
            <person name="Xie B.-B."/>
            <person name="Qin Q.-L."/>
            <person name="Rong J.-C."/>
            <person name="Zhang Y.-Z."/>
        </authorList>
    </citation>
    <scope>NUCLEOTIDE SEQUENCE [LARGE SCALE GENOMIC DNA]</scope>
    <source>
        <strain evidence="7 8">SM1211</strain>
    </source>
</reference>
<keyword evidence="8" id="KW-1185">Reference proteome</keyword>
<feature type="transmembrane region" description="Helical" evidence="6">
    <location>
        <begin position="149"/>
        <end position="171"/>
    </location>
</feature>
<feature type="transmembrane region" description="Helical" evidence="6">
    <location>
        <begin position="6"/>
        <end position="29"/>
    </location>
</feature>
<dbReference type="PANTHER" id="PTHR30086">
    <property type="entry name" value="ARGININE EXPORTER PROTEIN ARGO"/>
    <property type="match status" value="1"/>
</dbReference>
<dbReference type="GO" id="GO:0005886">
    <property type="term" value="C:plasma membrane"/>
    <property type="evidence" value="ECO:0007669"/>
    <property type="project" value="UniProtKB-SubCell"/>
</dbReference>
<evidence type="ECO:0000256" key="6">
    <source>
        <dbReference type="SAM" id="Phobius"/>
    </source>
</evidence>
<evidence type="ECO:0000256" key="3">
    <source>
        <dbReference type="ARBA" id="ARBA00022692"/>
    </source>
</evidence>
<evidence type="ECO:0000313" key="8">
    <source>
        <dbReference type="Proteomes" id="UP000231259"/>
    </source>
</evidence>
<dbReference type="InterPro" id="IPR001123">
    <property type="entry name" value="LeuE-type"/>
</dbReference>
<dbReference type="Proteomes" id="UP000231259">
    <property type="component" value="Unassembled WGS sequence"/>
</dbReference>
<accession>A0A2G8R123</accession>
<evidence type="ECO:0000256" key="1">
    <source>
        <dbReference type="ARBA" id="ARBA00004651"/>
    </source>
</evidence>
<dbReference type="OrthoDB" id="9804822at2"/>
<dbReference type="GO" id="GO:0015171">
    <property type="term" value="F:amino acid transmembrane transporter activity"/>
    <property type="evidence" value="ECO:0007669"/>
    <property type="project" value="TreeGrafter"/>
</dbReference>
<feature type="transmembrane region" description="Helical" evidence="6">
    <location>
        <begin position="41"/>
        <end position="62"/>
    </location>
</feature>
<evidence type="ECO:0000256" key="4">
    <source>
        <dbReference type="ARBA" id="ARBA00022989"/>
    </source>
</evidence>
<dbReference type="PANTHER" id="PTHR30086:SF20">
    <property type="entry name" value="ARGININE EXPORTER PROTEIN ARGO-RELATED"/>
    <property type="match status" value="1"/>
</dbReference>
<name>A0A2G8R123_9RHOB</name>
<protein>
    <recommendedName>
        <fullName evidence="9">Lysine transporter LysE</fullName>
    </recommendedName>
</protein>
<dbReference type="Pfam" id="PF01810">
    <property type="entry name" value="LysE"/>
    <property type="match status" value="1"/>
</dbReference>
<sequence length="203" mass="21319">MLDAAHLIAFNLTLLAALASPGPALLLALRTSLVSGPRAGIATGAGLSLMAAIWTSAALLGLDTVFTLFPFAYVAIKTLGALYLLWVAYTLWRDARQPLDASNAPLPHGHAFRRGLMVNLGNPKSVLFASAVLLVIFPQDLSLGSKAMIVANHLAVELLAYSSFALALGTAPARAGYLRLKPLLDRIAAGVLSLLGLRLLVSR</sequence>